<protein>
    <submittedName>
        <fullName evidence="1">Uncharacterized protein</fullName>
    </submittedName>
</protein>
<name>A0A2P2ISK7_RHIMU</name>
<dbReference type="EMBL" id="GGEC01003717">
    <property type="protein sequence ID" value="MBW84200.1"/>
    <property type="molecule type" value="Transcribed_RNA"/>
</dbReference>
<sequence length="16" mass="1978">MLKRQSIIKQSFRLMV</sequence>
<proteinExistence type="predicted"/>
<dbReference type="AlphaFoldDB" id="A0A2P2ISK7"/>
<organism evidence="1">
    <name type="scientific">Rhizophora mucronata</name>
    <name type="common">Asiatic mangrove</name>
    <dbReference type="NCBI Taxonomy" id="61149"/>
    <lineage>
        <taxon>Eukaryota</taxon>
        <taxon>Viridiplantae</taxon>
        <taxon>Streptophyta</taxon>
        <taxon>Embryophyta</taxon>
        <taxon>Tracheophyta</taxon>
        <taxon>Spermatophyta</taxon>
        <taxon>Magnoliopsida</taxon>
        <taxon>eudicotyledons</taxon>
        <taxon>Gunneridae</taxon>
        <taxon>Pentapetalae</taxon>
        <taxon>rosids</taxon>
        <taxon>fabids</taxon>
        <taxon>Malpighiales</taxon>
        <taxon>Rhizophoraceae</taxon>
        <taxon>Rhizophora</taxon>
    </lineage>
</organism>
<evidence type="ECO:0000313" key="1">
    <source>
        <dbReference type="EMBL" id="MBW84200.1"/>
    </source>
</evidence>
<accession>A0A2P2ISK7</accession>
<reference evidence="1" key="1">
    <citation type="submission" date="2018-02" db="EMBL/GenBank/DDBJ databases">
        <title>Rhizophora mucronata_Transcriptome.</title>
        <authorList>
            <person name="Meera S.P."/>
            <person name="Sreeshan A."/>
            <person name="Augustine A."/>
        </authorList>
    </citation>
    <scope>NUCLEOTIDE SEQUENCE</scope>
    <source>
        <tissue evidence="1">Leaf</tissue>
    </source>
</reference>